<dbReference type="PROSITE" id="PS50011">
    <property type="entry name" value="PROTEIN_KINASE_DOM"/>
    <property type="match status" value="1"/>
</dbReference>
<dbReference type="GO" id="GO:0060237">
    <property type="term" value="P:regulation of fungal-type cell wall organization"/>
    <property type="evidence" value="ECO:0007669"/>
    <property type="project" value="UniProtKB-ARBA"/>
</dbReference>
<evidence type="ECO:0000256" key="2">
    <source>
        <dbReference type="ARBA" id="ARBA00012513"/>
    </source>
</evidence>
<dbReference type="GO" id="GO:0016020">
    <property type="term" value="C:membrane"/>
    <property type="evidence" value="ECO:0007669"/>
    <property type="project" value="GOC"/>
</dbReference>
<dbReference type="EMBL" id="BSXU01000211">
    <property type="protein sequence ID" value="GMG19813.1"/>
    <property type="molecule type" value="Genomic_DNA"/>
</dbReference>
<feature type="binding site" evidence="12">
    <location>
        <position position="403"/>
    </location>
    <ligand>
        <name>ATP</name>
        <dbReference type="ChEBI" id="CHEBI:30616"/>
    </ligand>
</feature>
<dbReference type="SUPFAM" id="SSF56112">
    <property type="entry name" value="Protein kinase-like (PK-like)"/>
    <property type="match status" value="1"/>
</dbReference>
<dbReference type="AlphaFoldDB" id="A0A9W6YT23"/>
<keyword evidence="9" id="KW-0746">Sphingolipid metabolism</keyword>
<dbReference type="Pfam" id="PF00433">
    <property type="entry name" value="Pkinase_C"/>
    <property type="match status" value="1"/>
</dbReference>
<protein>
    <recommendedName>
        <fullName evidence="2">non-specific serine/threonine protein kinase</fullName>
        <ecNumber evidence="2">2.7.11.1</ecNumber>
    </recommendedName>
</protein>
<dbReference type="PANTHER" id="PTHR24351">
    <property type="entry name" value="RIBOSOMAL PROTEIN S6 KINASE"/>
    <property type="match status" value="1"/>
</dbReference>
<dbReference type="SMART" id="SM00220">
    <property type="entry name" value="S_TKc"/>
    <property type="match status" value="1"/>
</dbReference>
<dbReference type="PROSITE" id="PS51285">
    <property type="entry name" value="AGC_KINASE_CTER"/>
    <property type="match status" value="1"/>
</dbReference>
<dbReference type="InterPro" id="IPR008271">
    <property type="entry name" value="Ser/Thr_kinase_AS"/>
</dbReference>
<name>A0A9W6YT23_AMBMO</name>
<keyword evidence="9" id="KW-0443">Lipid metabolism</keyword>
<keyword evidence="4" id="KW-0597">Phosphoprotein</keyword>
<dbReference type="GO" id="GO:0070941">
    <property type="term" value="P:eisosome assembly"/>
    <property type="evidence" value="ECO:0007669"/>
    <property type="project" value="UniProtKB-ARBA"/>
</dbReference>
<feature type="compositionally biased region" description="Polar residues" evidence="13">
    <location>
        <begin position="95"/>
        <end position="119"/>
    </location>
</feature>
<evidence type="ECO:0000256" key="12">
    <source>
        <dbReference type="PROSITE-ProRule" id="PRU10141"/>
    </source>
</evidence>
<dbReference type="InterPro" id="IPR011009">
    <property type="entry name" value="Kinase-like_dom_sf"/>
</dbReference>
<evidence type="ECO:0000256" key="10">
    <source>
        <dbReference type="ARBA" id="ARBA00047899"/>
    </source>
</evidence>
<dbReference type="InterPro" id="IPR000961">
    <property type="entry name" value="AGC-kinase_C"/>
</dbReference>
<keyword evidence="3" id="KW-0723">Serine/threonine-protein kinase</keyword>
<proteinExistence type="inferred from homology"/>
<dbReference type="GO" id="GO:0004674">
    <property type="term" value="F:protein serine/threonine kinase activity"/>
    <property type="evidence" value="ECO:0007669"/>
    <property type="project" value="UniProtKB-KW"/>
</dbReference>
<evidence type="ECO:0000259" key="14">
    <source>
        <dbReference type="PROSITE" id="PS50011"/>
    </source>
</evidence>
<dbReference type="FunFam" id="3.30.200.20:FF:000048">
    <property type="entry name" value="Non-specific serine/threonine protein kinase"/>
    <property type="match status" value="1"/>
</dbReference>
<evidence type="ECO:0000313" key="17">
    <source>
        <dbReference type="Proteomes" id="UP001165063"/>
    </source>
</evidence>
<dbReference type="Gene3D" id="1.10.510.10">
    <property type="entry name" value="Transferase(Phosphotransferase) domain 1"/>
    <property type="match status" value="1"/>
</dbReference>
<dbReference type="Proteomes" id="UP001165063">
    <property type="component" value="Unassembled WGS sequence"/>
</dbReference>
<dbReference type="SMART" id="SM00133">
    <property type="entry name" value="S_TK_X"/>
    <property type="match status" value="1"/>
</dbReference>
<dbReference type="CDD" id="cd11651">
    <property type="entry name" value="YPK1_N_like"/>
    <property type="match status" value="1"/>
</dbReference>
<dbReference type="PROSITE" id="PS00108">
    <property type="entry name" value="PROTEIN_KINASE_ST"/>
    <property type="match status" value="1"/>
</dbReference>
<evidence type="ECO:0000256" key="4">
    <source>
        <dbReference type="ARBA" id="ARBA00022553"/>
    </source>
</evidence>
<feature type="compositionally biased region" description="Low complexity" evidence="13">
    <location>
        <begin position="14"/>
        <end position="27"/>
    </location>
</feature>
<evidence type="ECO:0000313" key="16">
    <source>
        <dbReference type="EMBL" id="GMG19813.1"/>
    </source>
</evidence>
<evidence type="ECO:0000256" key="9">
    <source>
        <dbReference type="ARBA" id="ARBA00022919"/>
    </source>
</evidence>
<feature type="domain" description="Protein kinase" evidence="14">
    <location>
        <begin position="370"/>
        <end position="625"/>
    </location>
</feature>
<dbReference type="PROSITE" id="PS00107">
    <property type="entry name" value="PROTEIN_KINASE_ATP"/>
    <property type="match status" value="1"/>
</dbReference>
<comment type="catalytic activity">
    <reaction evidence="11">
        <text>L-seryl-[protein] + ATP = O-phospho-L-seryl-[protein] + ADP + H(+)</text>
        <dbReference type="Rhea" id="RHEA:17989"/>
        <dbReference type="Rhea" id="RHEA-COMP:9863"/>
        <dbReference type="Rhea" id="RHEA-COMP:11604"/>
        <dbReference type="ChEBI" id="CHEBI:15378"/>
        <dbReference type="ChEBI" id="CHEBI:29999"/>
        <dbReference type="ChEBI" id="CHEBI:30616"/>
        <dbReference type="ChEBI" id="CHEBI:83421"/>
        <dbReference type="ChEBI" id="CHEBI:456216"/>
        <dbReference type="EC" id="2.7.11.1"/>
    </reaction>
</comment>
<gene>
    <name evidence="16" type="ORF">Amon01_000076200</name>
</gene>
<evidence type="ECO:0000256" key="13">
    <source>
        <dbReference type="SAM" id="MobiDB-lite"/>
    </source>
</evidence>
<evidence type="ECO:0000256" key="6">
    <source>
        <dbReference type="ARBA" id="ARBA00022741"/>
    </source>
</evidence>
<keyword evidence="8 12" id="KW-0067">ATP-binding</keyword>
<dbReference type="FunFam" id="1.10.510.10:FF:000008">
    <property type="entry name" value="Non-specific serine/threonine protein kinase"/>
    <property type="match status" value="1"/>
</dbReference>
<feature type="region of interest" description="Disordered" evidence="13">
    <location>
        <begin position="1"/>
        <end position="65"/>
    </location>
</feature>
<dbReference type="InterPro" id="IPR017441">
    <property type="entry name" value="Protein_kinase_ATP_BS"/>
</dbReference>
<feature type="compositionally biased region" description="Polar residues" evidence="13">
    <location>
        <begin position="39"/>
        <end position="59"/>
    </location>
</feature>
<dbReference type="GO" id="GO:0005524">
    <property type="term" value="F:ATP binding"/>
    <property type="evidence" value="ECO:0007669"/>
    <property type="project" value="UniProtKB-UniRule"/>
</dbReference>
<dbReference type="GO" id="GO:0030447">
    <property type="term" value="P:filamentous growth"/>
    <property type="evidence" value="ECO:0007669"/>
    <property type="project" value="UniProtKB-ARBA"/>
</dbReference>
<dbReference type="EC" id="2.7.11.1" evidence="2"/>
<dbReference type="InterPro" id="IPR000719">
    <property type="entry name" value="Prot_kinase_dom"/>
</dbReference>
<dbReference type="InterPro" id="IPR017892">
    <property type="entry name" value="Pkinase_C"/>
</dbReference>
<dbReference type="OrthoDB" id="63267at2759"/>
<evidence type="ECO:0000256" key="3">
    <source>
        <dbReference type="ARBA" id="ARBA00022527"/>
    </source>
</evidence>
<evidence type="ECO:0000256" key="7">
    <source>
        <dbReference type="ARBA" id="ARBA00022777"/>
    </source>
</evidence>
<keyword evidence="5" id="KW-0808">Transferase</keyword>
<evidence type="ECO:0000256" key="5">
    <source>
        <dbReference type="ARBA" id="ARBA00022679"/>
    </source>
</evidence>
<sequence>MSNWKKLFNKGLKSSGSSSAVSSPSLNDDNDHFIDNNISSTPSLTNNNDYSSSTVNEIPTTTTGTTTATSATVVGDLASGVNKINIDDYDHGHANKTTTPSPTKSNYHNNESSANTATGTGAEPEVLMKSLENTDPVMDDSTNAAADVEPVRLKPGLLTVKVYSAKDLHIPVPLRINKQILSKLASLGMNVNENELLTKIENLNESLDEAANTNLSYYLPSTLKINNASEANKNVITTYNLVYAVVEVENSSERINSTGNTIAHTKFNSVTTFDITSPNTANLTVHIYVRIPGSLLESNTQEDHLIGSLNYKLNSGKVQYNTKDVRLLNHDWRSLVNPYTDEQLIGALNITLDFKPLTVNDSKSLGIDDFALLKVIGKGSFGKVMQVKKKDTGKIYALKSIRKAHVVNKMEVTHTLAEKFVLSRVNSPFIVPLKFAFQSNEKLYLVLSFINGGELFYHLQKSRRFPLIRAKFYICELLSAIETLHKMNIVYRDLKPENILLDYQGHIALCDFGLCKINMKLDQKTNTFCGTPEYLAPELLLGKGYTRVVDFWTLGTLLYEMLTSLPPYYDEDINSMYRKILNDPLVFPQEMDLNTKDLISKLLIRDPKKRLGYDGVEEIKNHPFFKDIDWEKLNSKGYIPPYKPQVKDSSDISNISSEFTNERPMDSVVDDFLSESVQKQFGGWTYVGSFTGGTGN</sequence>
<organism evidence="16 17">
    <name type="scientific">Ambrosiozyma monospora</name>
    <name type="common">Yeast</name>
    <name type="synonym">Endomycopsis monosporus</name>
    <dbReference type="NCBI Taxonomy" id="43982"/>
    <lineage>
        <taxon>Eukaryota</taxon>
        <taxon>Fungi</taxon>
        <taxon>Dikarya</taxon>
        <taxon>Ascomycota</taxon>
        <taxon>Saccharomycotina</taxon>
        <taxon>Pichiomycetes</taxon>
        <taxon>Pichiales</taxon>
        <taxon>Pichiaceae</taxon>
        <taxon>Ambrosiozyma</taxon>
    </lineage>
</organism>
<feature type="region of interest" description="Disordered" evidence="13">
    <location>
        <begin position="86"/>
        <end position="122"/>
    </location>
</feature>
<comment type="catalytic activity">
    <reaction evidence="10">
        <text>L-threonyl-[protein] + ATP = O-phospho-L-threonyl-[protein] + ADP + H(+)</text>
        <dbReference type="Rhea" id="RHEA:46608"/>
        <dbReference type="Rhea" id="RHEA-COMP:11060"/>
        <dbReference type="Rhea" id="RHEA-COMP:11605"/>
        <dbReference type="ChEBI" id="CHEBI:15378"/>
        <dbReference type="ChEBI" id="CHEBI:30013"/>
        <dbReference type="ChEBI" id="CHEBI:30616"/>
        <dbReference type="ChEBI" id="CHEBI:61977"/>
        <dbReference type="ChEBI" id="CHEBI:456216"/>
        <dbReference type="EC" id="2.7.11.1"/>
    </reaction>
</comment>
<comment type="similarity">
    <text evidence="1">Belongs to the protein kinase superfamily. AGC Ser/Thr protein kinase family. RAC subfamily.</text>
</comment>
<evidence type="ECO:0000256" key="8">
    <source>
        <dbReference type="ARBA" id="ARBA00022840"/>
    </source>
</evidence>
<feature type="domain" description="AGC-kinase C-terminal" evidence="15">
    <location>
        <begin position="626"/>
        <end position="696"/>
    </location>
</feature>
<dbReference type="Pfam" id="PF00069">
    <property type="entry name" value="Pkinase"/>
    <property type="match status" value="1"/>
</dbReference>
<keyword evidence="6 12" id="KW-0547">Nucleotide-binding</keyword>
<evidence type="ECO:0000256" key="11">
    <source>
        <dbReference type="ARBA" id="ARBA00048679"/>
    </source>
</evidence>
<evidence type="ECO:0000259" key="15">
    <source>
        <dbReference type="PROSITE" id="PS51285"/>
    </source>
</evidence>
<keyword evidence="17" id="KW-1185">Reference proteome</keyword>
<keyword evidence="7" id="KW-0418">Kinase</keyword>
<dbReference type="Gene3D" id="3.30.200.20">
    <property type="entry name" value="Phosphorylase Kinase, domain 1"/>
    <property type="match status" value="1"/>
</dbReference>
<accession>A0A9W6YT23</accession>
<reference evidence="16" key="1">
    <citation type="submission" date="2023-04" db="EMBL/GenBank/DDBJ databases">
        <title>Ambrosiozyma monospora NBRC 1965.</title>
        <authorList>
            <person name="Ichikawa N."/>
            <person name="Sato H."/>
            <person name="Tonouchi N."/>
        </authorList>
    </citation>
    <scope>NUCLEOTIDE SEQUENCE</scope>
    <source>
        <strain evidence="16">NBRC 1965</strain>
    </source>
</reference>
<evidence type="ECO:0000256" key="1">
    <source>
        <dbReference type="ARBA" id="ARBA00006935"/>
    </source>
</evidence>
<comment type="caution">
    <text evidence="16">The sequence shown here is derived from an EMBL/GenBank/DDBJ whole genome shotgun (WGS) entry which is preliminary data.</text>
</comment>
<dbReference type="GO" id="GO:0006665">
    <property type="term" value="P:sphingolipid metabolic process"/>
    <property type="evidence" value="ECO:0007669"/>
    <property type="project" value="UniProtKB-KW"/>
</dbReference>